<dbReference type="PANTHER" id="PTHR12510:SF4">
    <property type="entry name" value="GAMMA-GLUTAMYLAMINECYCLOTRANSFERASE"/>
    <property type="match status" value="1"/>
</dbReference>
<dbReference type="InterPro" id="IPR039126">
    <property type="entry name" value="GGACT"/>
</dbReference>
<evidence type="ECO:0000313" key="4">
    <source>
        <dbReference type="EMBL" id="MDY0407057.1"/>
    </source>
</evidence>
<name>A0ABU5CL19_9BACI</name>
<keyword evidence="5" id="KW-1185">Reference proteome</keyword>
<dbReference type="EMBL" id="JAROCA020000003">
    <property type="protein sequence ID" value="MDY0407057.1"/>
    <property type="molecule type" value="Genomic_DNA"/>
</dbReference>
<sequence>MGRASDVFVYGTLRKGERNHHLLNGVKCVAEQAWTAGKLFTTSEDYPVMQRYGSEKVYGELYEINDKLLERLDELEDFEPEREDNLYQRITQKVHTDRGDFLAYVYVISHRTKTIKQDLIQSGDWSVFQLLKNERFYYFAYGSCMDNVRFKAQDANQFFEKVIGRGMLDGYKLRYSMVLTDGGRADMVEEGGTVEGKLYEIDQAAIPYLYWREGVATGRYRPAIVPVRLDNGSIAAALTFLVVNKQAEVAPPAHYIEEILRGGKGCCSDAYLSGLAADVRELRKK</sequence>
<dbReference type="Proteomes" id="UP001228376">
    <property type="component" value="Unassembled WGS sequence"/>
</dbReference>
<dbReference type="PANTHER" id="PTHR12510">
    <property type="entry name" value="TROPONIN C-AKIN-1 PROTEIN"/>
    <property type="match status" value="1"/>
</dbReference>
<dbReference type="InterPro" id="IPR013024">
    <property type="entry name" value="GGCT-like"/>
</dbReference>
<dbReference type="Pfam" id="PF06094">
    <property type="entry name" value="GGACT"/>
    <property type="match status" value="1"/>
</dbReference>
<feature type="domain" description="Gamma-glutamylcyclotransferase AIG2-like" evidence="3">
    <location>
        <begin position="7"/>
        <end position="126"/>
    </location>
</feature>
<organism evidence="4 5">
    <name type="scientific">Tigheibacillus jepli</name>
    <dbReference type="NCBI Taxonomy" id="3035914"/>
    <lineage>
        <taxon>Bacteria</taxon>
        <taxon>Bacillati</taxon>
        <taxon>Bacillota</taxon>
        <taxon>Bacilli</taxon>
        <taxon>Bacillales</taxon>
        <taxon>Bacillaceae</taxon>
        <taxon>Tigheibacillus</taxon>
    </lineage>
</organism>
<evidence type="ECO:0000259" key="3">
    <source>
        <dbReference type="Pfam" id="PF06094"/>
    </source>
</evidence>
<proteinExistence type="inferred from homology"/>
<dbReference type="Pfam" id="PF13772">
    <property type="entry name" value="AIG2_2"/>
    <property type="match status" value="1"/>
</dbReference>
<dbReference type="InterPro" id="IPR009288">
    <property type="entry name" value="AIG2-like_dom"/>
</dbReference>
<evidence type="ECO:0000256" key="1">
    <source>
        <dbReference type="ARBA" id="ARBA00008861"/>
    </source>
</evidence>
<dbReference type="InterPro" id="IPR036568">
    <property type="entry name" value="GGCT-like_sf"/>
</dbReference>
<reference evidence="4 5" key="1">
    <citation type="submission" date="2023-10" db="EMBL/GenBank/DDBJ databases">
        <title>179-bfca-hs.</title>
        <authorList>
            <person name="Miliotis G."/>
            <person name="Sengupta P."/>
            <person name="Hameed A."/>
            <person name="Chuvochina M."/>
            <person name="Mcdonagh F."/>
            <person name="Simpson A.C."/>
            <person name="Singh N.K."/>
            <person name="Rekha P.D."/>
            <person name="Raman K."/>
            <person name="Hugenholtz P."/>
            <person name="Venkateswaran K."/>
        </authorList>
    </citation>
    <scope>NUCLEOTIDE SEQUENCE [LARGE SCALE GENOMIC DNA]</scope>
    <source>
        <strain evidence="4 5">179-BFC-A-HS</strain>
    </source>
</reference>
<dbReference type="Gene3D" id="3.10.490.10">
    <property type="entry name" value="Gamma-glutamyl cyclotransferase-like"/>
    <property type="match status" value="2"/>
</dbReference>
<gene>
    <name evidence="4" type="ORF">P5G51_018485</name>
</gene>
<comment type="similarity">
    <text evidence="1 2">Belongs to the gamma-glutamylcyclotransferase family.</text>
</comment>
<protein>
    <recommendedName>
        <fullName evidence="2">Gamma-glutamylcyclotransferase family protein</fullName>
    </recommendedName>
</protein>
<evidence type="ECO:0000313" key="5">
    <source>
        <dbReference type="Proteomes" id="UP001228376"/>
    </source>
</evidence>
<comment type="caution">
    <text evidence="4">The sequence shown here is derived from an EMBL/GenBank/DDBJ whole genome shotgun (WGS) entry which is preliminary data.</text>
</comment>
<dbReference type="CDD" id="cd06661">
    <property type="entry name" value="GGCT_like"/>
    <property type="match status" value="2"/>
</dbReference>
<dbReference type="SUPFAM" id="SSF110857">
    <property type="entry name" value="Gamma-glutamyl cyclotransferase-like"/>
    <property type="match status" value="2"/>
</dbReference>
<accession>A0ABU5CL19</accession>
<evidence type="ECO:0000256" key="2">
    <source>
        <dbReference type="RuleBase" id="RU367036"/>
    </source>
</evidence>
<dbReference type="RefSeq" id="WP_306065762.1">
    <property type="nucleotide sequence ID" value="NZ_JAROCA020000003.1"/>
</dbReference>